<dbReference type="SUPFAM" id="SSF56112">
    <property type="entry name" value="Protein kinase-like (PK-like)"/>
    <property type="match status" value="1"/>
</dbReference>
<sequence length="102" mass="11242">MEATDRYDEKNIVSRGGHGTVYKGSLKDGQPIAIKRCVSMADEQHKKEFGKEIDVHPLPDQPQEHRQAPRLLPRSGPPMALCFTSSMSTMAPATTSHCVPDP</sequence>
<evidence type="ECO:0000313" key="12">
    <source>
        <dbReference type="Proteomes" id="UP000006038"/>
    </source>
</evidence>
<keyword evidence="2" id="KW-0433">Leucine-rich repeat</keyword>
<evidence type="ECO:0000256" key="2">
    <source>
        <dbReference type="ARBA" id="ARBA00022614"/>
    </source>
</evidence>
<feature type="region of interest" description="Disordered" evidence="10">
    <location>
        <begin position="54"/>
        <end position="78"/>
    </location>
</feature>
<dbReference type="InterPro" id="IPR052422">
    <property type="entry name" value="Auxin_Ser/Thr_Kinase"/>
</dbReference>
<dbReference type="HOGENOM" id="CLU_2281789_0_0_1"/>
<keyword evidence="3" id="KW-0812">Transmembrane</keyword>
<dbReference type="AlphaFoldDB" id="J3MD48"/>
<keyword evidence="7" id="KW-0472">Membrane</keyword>
<feature type="compositionally biased region" description="Basic and acidic residues" evidence="10">
    <location>
        <begin position="54"/>
        <end position="67"/>
    </location>
</feature>
<evidence type="ECO:0000256" key="10">
    <source>
        <dbReference type="SAM" id="MobiDB-lite"/>
    </source>
</evidence>
<evidence type="ECO:0000256" key="3">
    <source>
        <dbReference type="ARBA" id="ARBA00022692"/>
    </source>
</evidence>
<evidence type="ECO:0000313" key="11">
    <source>
        <dbReference type="EnsemblPlants" id="OB06G19420.1"/>
    </source>
</evidence>
<evidence type="ECO:0000256" key="6">
    <source>
        <dbReference type="ARBA" id="ARBA00022989"/>
    </source>
</evidence>
<dbReference type="PANTHER" id="PTHR47986">
    <property type="entry name" value="OSJNBA0070M12.3 PROTEIN"/>
    <property type="match status" value="1"/>
</dbReference>
<comment type="subcellular location">
    <subcellularLocation>
        <location evidence="1">Membrane</location>
        <topology evidence="1">Single-pass membrane protein</topology>
    </subcellularLocation>
</comment>
<dbReference type="GO" id="GO:0016020">
    <property type="term" value="C:membrane"/>
    <property type="evidence" value="ECO:0007669"/>
    <property type="project" value="UniProtKB-SubCell"/>
</dbReference>
<evidence type="ECO:0000256" key="4">
    <source>
        <dbReference type="ARBA" id="ARBA00022729"/>
    </source>
</evidence>
<keyword evidence="8" id="KW-0675">Receptor</keyword>
<dbReference type="Gene3D" id="3.30.200.20">
    <property type="entry name" value="Phosphorylase Kinase, domain 1"/>
    <property type="match status" value="1"/>
</dbReference>
<evidence type="ECO:0008006" key="13">
    <source>
        <dbReference type="Google" id="ProtNLM"/>
    </source>
</evidence>
<keyword evidence="12" id="KW-1185">Reference proteome</keyword>
<dbReference type="InterPro" id="IPR011009">
    <property type="entry name" value="Kinase-like_dom_sf"/>
</dbReference>
<dbReference type="STRING" id="4533.J3MD48"/>
<dbReference type="EnsemblPlants" id="OB06G19420.1">
    <property type="protein sequence ID" value="OB06G19420.1"/>
    <property type="gene ID" value="OB06G19420"/>
</dbReference>
<keyword evidence="9" id="KW-0325">Glycoprotein</keyword>
<evidence type="ECO:0000256" key="5">
    <source>
        <dbReference type="ARBA" id="ARBA00022737"/>
    </source>
</evidence>
<name>J3MD48_ORYBR</name>
<reference evidence="11" key="2">
    <citation type="submission" date="2013-04" db="UniProtKB">
        <authorList>
            <consortium name="EnsemblPlants"/>
        </authorList>
    </citation>
    <scope>IDENTIFICATION</scope>
</reference>
<evidence type="ECO:0000256" key="7">
    <source>
        <dbReference type="ARBA" id="ARBA00023136"/>
    </source>
</evidence>
<evidence type="ECO:0000256" key="8">
    <source>
        <dbReference type="ARBA" id="ARBA00023170"/>
    </source>
</evidence>
<evidence type="ECO:0000256" key="1">
    <source>
        <dbReference type="ARBA" id="ARBA00004167"/>
    </source>
</evidence>
<keyword evidence="4" id="KW-0732">Signal</keyword>
<dbReference type="Gramene" id="OB06G19420.1">
    <property type="protein sequence ID" value="OB06G19420.1"/>
    <property type="gene ID" value="OB06G19420"/>
</dbReference>
<dbReference type="Proteomes" id="UP000006038">
    <property type="component" value="Chromosome 6"/>
</dbReference>
<proteinExistence type="predicted"/>
<dbReference type="PANTHER" id="PTHR47986:SF34">
    <property type="entry name" value="RECEPTOR-LIKE KINASE TMK2"/>
    <property type="match status" value="1"/>
</dbReference>
<accession>J3MD48</accession>
<evidence type="ECO:0000256" key="9">
    <source>
        <dbReference type="ARBA" id="ARBA00023180"/>
    </source>
</evidence>
<protein>
    <recommendedName>
        <fullName evidence="13">Protein kinase domain-containing protein</fullName>
    </recommendedName>
</protein>
<organism evidence="11">
    <name type="scientific">Oryza brachyantha</name>
    <name type="common">malo sina</name>
    <dbReference type="NCBI Taxonomy" id="4533"/>
    <lineage>
        <taxon>Eukaryota</taxon>
        <taxon>Viridiplantae</taxon>
        <taxon>Streptophyta</taxon>
        <taxon>Embryophyta</taxon>
        <taxon>Tracheophyta</taxon>
        <taxon>Spermatophyta</taxon>
        <taxon>Magnoliopsida</taxon>
        <taxon>Liliopsida</taxon>
        <taxon>Poales</taxon>
        <taxon>Poaceae</taxon>
        <taxon>BOP clade</taxon>
        <taxon>Oryzoideae</taxon>
        <taxon>Oryzeae</taxon>
        <taxon>Oryzinae</taxon>
        <taxon>Oryza</taxon>
    </lineage>
</organism>
<keyword evidence="6" id="KW-1133">Transmembrane helix</keyword>
<keyword evidence="5" id="KW-0677">Repeat</keyword>
<reference evidence="11" key="1">
    <citation type="journal article" date="2013" name="Nat. Commun.">
        <title>Whole-genome sequencing of Oryza brachyantha reveals mechanisms underlying Oryza genome evolution.</title>
        <authorList>
            <person name="Chen J."/>
            <person name="Huang Q."/>
            <person name="Gao D."/>
            <person name="Wang J."/>
            <person name="Lang Y."/>
            <person name="Liu T."/>
            <person name="Li B."/>
            <person name="Bai Z."/>
            <person name="Luis Goicoechea J."/>
            <person name="Liang C."/>
            <person name="Chen C."/>
            <person name="Zhang W."/>
            <person name="Sun S."/>
            <person name="Liao Y."/>
            <person name="Zhang X."/>
            <person name="Yang L."/>
            <person name="Song C."/>
            <person name="Wang M."/>
            <person name="Shi J."/>
            <person name="Liu G."/>
            <person name="Liu J."/>
            <person name="Zhou H."/>
            <person name="Zhou W."/>
            <person name="Yu Q."/>
            <person name="An N."/>
            <person name="Chen Y."/>
            <person name="Cai Q."/>
            <person name="Wang B."/>
            <person name="Liu B."/>
            <person name="Min J."/>
            <person name="Huang Y."/>
            <person name="Wu H."/>
            <person name="Li Z."/>
            <person name="Zhang Y."/>
            <person name="Yin Y."/>
            <person name="Song W."/>
            <person name="Jiang J."/>
            <person name="Jackson S.A."/>
            <person name="Wing R.A."/>
            <person name="Wang J."/>
            <person name="Chen M."/>
        </authorList>
    </citation>
    <scope>NUCLEOTIDE SEQUENCE [LARGE SCALE GENOMIC DNA]</scope>
    <source>
        <strain evidence="11">cv. IRGC 101232</strain>
    </source>
</reference>